<dbReference type="Ensembl" id="ENSUAMT00000031032.1">
    <property type="protein sequence ID" value="ENSUAMP00000027771.1"/>
    <property type="gene ID" value="ENSUAMG00000021468.1"/>
</dbReference>
<dbReference type="AlphaFoldDB" id="A0A452S6L0"/>
<evidence type="ECO:0000313" key="1">
    <source>
        <dbReference type="Ensembl" id="ENSUAMP00000027771.1"/>
    </source>
</evidence>
<dbReference type="Proteomes" id="UP000291022">
    <property type="component" value="Unassembled WGS sequence"/>
</dbReference>
<keyword evidence="2" id="KW-1185">Reference proteome</keyword>
<proteinExistence type="predicted"/>
<reference evidence="2" key="1">
    <citation type="submission" date="2016-06" db="EMBL/GenBank/DDBJ databases">
        <title>De novo assembly and RNA-Seq shows season-dependent expression and editing in black bear kidneys.</title>
        <authorList>
            <person name="Korstanje R."/>
            <person name="Srivastava A."/>
            <person name="Sarsani V.K."/>
            <person name="Sheehan S.M."/>
            <person name="Seger R.L."/>
            <person name="Barter M.E."/>
            <person name="Lindqvist C."/>
            <person name="Brody L.C."/>
            <person name="Mullikin J.C."/>
        </authorList>
    </citation>
    <scope>NUCLEOTIDE SEQUENCE [LARGE SCALE GENOMIC DNA]</scope>
</reference>
<protein>
    <submittedName>
        <fullName evidence="1">Uncharacterized protein</fullName>
    </submittedName>
</protein>
<name>A0A452S6L0_URSAM</name>
<evidence type="ECO:0000313" key="2">
    <source>
        <dbReference type="Proteomes" id="UP000291022"/>
    </source>
</evidence>
<sequence length="98" mass="10323">MAPPAPSGSCSRSRRIAAQCHTACTMLKGLDSLSLGTKGLPKVTHEPPTTEGQDGLYRLLCGQEQQGRSVKDSVISEVIFYTEAPQGPSIVQGGWPGP</sequence>
<dbReference type="GeneTree" id="ENSGT00950000185844"/>
<reference evidence="1" key="2">
    <citation type="submission" date="2025-08" db="UniProtKB">
        <authorList>
            <consortium name="Ensembl"/>
        </authorList>
    </citation>
    <scope>IDENTIFICATION</scope>
</reference>
<accession>A0A452S6L0</accession>
<reference evidence="1" key="3">
    <citation type="submission" date="2025-09" db="UniProtKB">
        <authorList>
            <consortium name="Ensembl"/>
        </authorList>
    </citation>
    <scope>IDENTIFICATION</scope>
</reference>
<dbReference type="STRING" id="9643.ENSUAMP00000027771"/>
<organism evidence="1 2">
    <name type="scientific">Ursus americanus</name>
    <name type="common">American black bear</name>
    <name type="synonym">Euarctos americanus</name>
    <dbReference type="NCBI Taxonomy" id="9643"/>
    <lineage>
        <taxon>Eukaryota</taxon>
        <taxon>Metazoa</taxon>
        <taxon>Chordata</taxon>
        <taxon>Craniata</taxon>
        <taxon>Vertebrata</taxon>
        <taxon>Euteleostomi</taxon>
        <taxon>Mammalia</taxon>
        <taxon>Eutheria</taxon>
        <taxon>Laurasiatheria</taxon>
        <taxon>Carnivora</taxon>
        <taxon>Caniformia</taxon>
        <taxon>Ursidae</taxon>
        <taxon>Ursus</taxon>
    </lineage>
</organism>